<proteinExistence type="evidence at transcript level"/>
<dbReference type="SUPFAM" id="SSF48508">
    <property type="entry name" value="Nuclear receptor ligand-binding domain"/>
    <property type="match status" value="1"/>
</dbReference>
<comment type="similarity">
    <text evidence="2 12">Belongs to the nuclear hormone receptor family.</text>
</comment>
<comment type="function">
    <text evidence="11">Orphan nuclear receptor.</text>
</comment>
<dbReference type="Gene3D" id="3.30.50.10">
    <property type="entry name" value="Erythroid Transcription Factor GATA-1, subunit A"/>
    <property type="match status" value="1"/>
</dbReference>
<dbReference type="PANTHER" id="PTHR47519">
    <property type="entry name" value="NUCLEAR HORMONE RECEPTOR FAMILY MEMBER NHR-31-RELATED"/>
    <property type="match status" value="1"/>
</dbReference>
<dbReference type="PRINTS" id="PR00047">
    <property type="entry name" value="STROIDFINGER"/>
</dbReference>
<evidence type="ECO:0000259" key="14">
    <source>
        <dbReference type="PROSITE" id="PS51843"/>
    </source>
</evidence>
<evidence type="ECO:0000256" key="5">
    <source>
        <dbReference type="ARBA" id="ARBA00022833"/>
    </source>
</evidence>
<dbReference type="CDD" id="cd06960">
    <property type="entry name" value="NR_DBD_HNF4A"/>
    <property type="match status" value="1"/>
</dbReference>
<dbReference type="InterPro" id="IPR013088">
    <property type="entry name" value="Znf_NHR/GATA"/>
</dbReference>
<dbReference type="SUPFAM" id="SSF57716">
    <property type="entry name" value="Glucocorticoid receptor-like (DNA-binding domain)"/>
    <property type="match status" value="1"/>
</dbReference>
<evidence type="ECO:0000313" key="15">
    <source>
        <dbReference type="EMBL" id="ADY42874.1"/>
    </source>
</evidence>
<sequence>MDAVPMRSTAVADSTLSQEVYSDVRQAPKLHKTKLIHEASETCRVCGDGHARMHYGVLTCFGCKGFFRRTLKRPTEYSCRHQGNCIVDRHERNSCRYCRFKRCLEVGMDPKAVRPDRDATGRHYQTRARRSKLFNGESTIEEAPVGDDWSRKLPVDMRTTLMQLMNVELMVNNGDTHCNAKDMYPLPYTSLRQILDDPSLLDGKRTEMRYEAYRRVECDELIAIAHRRLIAIIDWVDHLFQIMELSTTDDKLALVKSGFAPLTIFSFAAQTAKSTRDNDIMCLCNFGYVPRYVHRIFNEPYHLANRIIDRALDELVEPFRLLNLNDEEIVLLKAIVVLNPHLKGLSQEASEQIADLRDRIQETLYHVVRETHPKEVASSRFGNLLLFLPTIMILGNVMYENLQFVQSFGRQNIDSLLCELLDNIEAVDDRGIFLHSTDSCSDSSSTSYNTVKPSSSCSSISSLTSHTSLSSFESQTHSDETHNDSESESFRVSLPISYAHTSLSSLDVNGVSNTVSLPNLDQVGTVTESDPDYNITLTAETFSGMRQALSTTQNMDVDTHNTPPNSPEFGYTPAATPLSRPHFFIAENARTTTFEPIGSRHKFMVTTRITNEGKDETMIAGSTPTQSPQMDSSNFGTFHRPQMPLSKTLSCPRPCAPTSHTQLMGVHAASVDLSTNVRTIHRRSPNIIVPSASHNESDFIHHLPEHSNDHHSSDFESMDFY</sequence>
<evidence type="ECO:0000256" key="3">
    <source>
        <dbReference type="ARBA" id="ARBA00022723"/>
    </source>
</evidence>
<evidence type="ECO:0000259" key="13">
    <source>
        <dbReference type="PROSITE" id="PS51030"/>
    </source>
</evidence>
<evidence type="ECO:0000256" key="11">
    <source>
        <dbReference type="ARBA" id="ARBA00037512"/>
    </source>
</evidence>
<evidence type="ECO:0000256" key="6">
    <source>
        <dbReference type="ARBA" id="ARBA00023015"/>
    </source>
</evidence>
<comment type="subcellular location">
    <subcellularLocation>
        <location evidence="1 12">Nucleus</location>
    </subcellularLocation>
</comment>
<dbReference type="PRINTS" id="PR00398">
    <property type="entry name" value="STRDHORMONER"/>
</dbReference>
<dbReference type="SMART" id="SM00399">
    <property type="entry name" value="ZnF_C4"/>
    <property type="match status" value="1"/>
</dbReference>
<dbReference type="PROSITE" id="PS00031">
    <property type="entry name" value="NUCLEAR_REC_DBD_1"/>
    <property type="match status" value="1"/>
</dbReference>
<evidence type="ECO:0000256" key="2">
    <source>
        <dbReference type="ARBA" id="ARBA00005993"/>
    </source>
</evidence>
<dbReference type="GO" id="GO:0008270">
    <property type="term" value="F:zinc ion binding"/>
    <property type="evidence" value="ECO:0007669"/>
    <property type="project" value="UniProtKB-KW"/>
</dbReference>
<evidence type="ECO:0000256" key="10">
    <source>
        <dbReference type="ARBA" id="ARBA00023242"/>
    </source>
</evidence>
<dbReference type="PROSITE" id="PS51030">
    <property type="entry name" value="NUCLEAR_REC_DBD_2"/>
    <property type="match status" value="1"/>
</dbReference>
<keyword evidence="9 12" id="KW-0675">Receptor</keyword>
<dbReference type="InterPro" id="IPR000536">
    <property type="entry name" value="Nucl_hrmn_rcpt_lig-bd"/>
</dbReference>
<keyword evidence="7 12" id="KW-0238">DNA-binding</keyword>
<dbReference type="PANTHER" id="PTHR47519:SF4">
    <property type="entry name" value="NUCLEAR HORMONE RECEPTOR FAMILY"/>
    <property type="match status" value="1"/>
</dbReference>
<dbReference type="InterPro" id="IPR001723">
    <property type="entry name" value="Nuclear_hrmn_rcpt"/>
</dbReference>
<dbReference type="InterPro" id="IPR052496">
    <property type="entry name" value="Orphan_Nuclear_Rcpt"/>
</dbReference>
<dbReference type="GO" id="GO:0003700">
    <property type="term" value="F:DNA-binding transcription factor activity"/>
    <property type="evidence" value="ECO:0007669"/>
    <property type="project" value="InterPro"/>
</dbReference>
<evidence type="ECO:0000256" key="12">
    <source>
        <dbReference type="RuleBase" id="RU004334"/>
    </source>
</evidence>
<keyword evidence="3 12" id="KW-0479">Metal-binding</keyword>
<dbReference type="SMART" id="SM00430">
    <property type="entry name" value="HOLI"/>
    <property type="match status" value="1"/>
</dbReference>
<organism evidence="15">
    <name type="scientific">Ascaris suum</name>
    <name type="common">Pig roundworm</name>
    <name type="synonym">Ascaris lumbricoides</name>
    <dbReference type="NCBI Taxonomy" id="6253"/>
    <lineage>
        <taxon>Eukaryota</taxon>
        <taxon>Metazoa</taxon>
        <taxon>Ecdysozoa</taxon>
        <taxon>Nematoda</taxon>
        <taxon>Chromadorea</taxon>
        <taxon>Rhabditida</taxon>
        <taxon>Spirurina</taxon>
        <taxon>Ascaridomorpha</taxon>
        <taxon>Ascaridoidea</taxon>
        <taxon>Ascarididae</taxon>
        <taxon>Ascaris</taxon>
    </lineage>
</organism>
<dbReference type="GO" id="GO:0000978">
    <property type="term" value="F:RNA polymerase II cis-regulatory region sequence-specific DNA binding"/>
    <property type="evidence" value="ECO:0007669"/>
    <property type="project" value="InterPro"/>
</dbReference>
<keyword evidence="10 12" id="KW-0539">Nucleus</keyword>
<protein>
    <submittedName>
        <fullName evidence="15">Nuclear hormone receptor family member nhr-31</fullName>
    </submittedName>
</protein>
<dbReference type="EMBL" id="JI167969">
    <property type="protein sequence ID" value="ADY42874.1"/>
    <property type="molecule type" value="mRNA"/>
</dbReference>
<dbReference type="Gene3D" id="1.10.565.10">
    <property type="entry name" value="Retinoid X Receptor"/>
    <property type="match status" value="1"/>
</dbReference>
<evidence type="ECO:0000256" key="8">
    <source>
        <dbReference type="ARBA" id="ARBA00023163"/>
    </source>
</evidence>
<keyword evidence="8 12" id="KW-0804">Transcription</keyword>
<accession>F1KYC0</accession>
<dbReference type="Pfam" id="PF00105">
    <property type="entry name" value="zf-C4"/>
    <property type="match status" value="1"/>
</dbReference>
<dbReference type="PROSITE" id="PS51843">
    <property type="entry name" value="NR_LBD"/>
    <property type="match status" value="1"/>
</dbReference>
<dbReference type="InterPro" id="IPR035500">
    <property type="entry name" value="NHR-like_dom_sf"/>
</dbReference>
<feature type="domain" description="NR LBD" evidence="14">
    <location>
        <begin position="192"/>
        <end position="424"/>
    </location>
</feature>
<dbReference type="CDD" id="cd06157">
    <property type="entry name" value="NR_LBD"/>
    <property type="match status" value="1"/>
</dbReference>
<dbReference type="GO" id="GO:0005634">
    <property type="term" value="C:nucleus"/>
    <property type="evidence" value="ECO:0007669"/>
    <property type="project" value="UniProtKB-SubCell"/>
</dbReference>
<evidence type="ECO:0000256" key="4">
    <source>
        <dbReference type="ARBA" id="ARBA00022771"/>
    </source>
</evidence>
<evidence type="ECO:0000256" key="1">
    <source>
        <dbReference type="ARBA" id="ARBA00004123"/>
    </source>
</evidence>
<feature type="domain" description="Nuclear receptor" evidence="13">
    <location>
        <begin position="40"/>
        <end position="115"/>
    </location>
</feature>
<name>F1KYC0_ASCSU</name>
<evidence type="ECO:0000256" key="7">
    <source>
        <dbReference type="ARBA" id="ARBA00023125"/>
    </source>
</evidence>
<dbReference type="InterPro" id="IPR049636">
    <property type="entry name" value="HNF4-like_DBD"/>
</dbReference>
<dbReference type="FunFam" id="3.30.50.10:FF:000030">
    <property type="entry name" value="Nuclear Hormone Receptor family"/>
    <property type="match status" value="1"/>
</dbReference>
<evidence type="ECO:0000256" key="9">
    <source>
        <dbReference type="ARBA" id="ARBA00023170"/>
    </source>
</evidence>
<dbReference type="AlphaFoldDB" id="F1KYC0"/>
<reference evidence="15" key="1">
    <citation type="journal article" date="2011" name="Genome Res.">
        <title>Deep small RNA sequencing from the nematode Ascaris reveals conservation, functional diversification, and novel developmental profiles.</title>
        <authorList>
            <person name="Wang J."/>
            <person name="Czech B."/>
            <person name="Crunk A."/>
            <person name="Wallace A."/>
            <person name="Mitreva M."/>
            <person name="Hannon G.J."/>
            <person name="Davis R.E."/>
        </authorList>
    </citation>
    <scope>NUCLEOTIDE SEQUENCE</scope>
</reference>
<keyword evidence="6 12" id="KW-0805">Transcription regulation</keyword>
<keyword evidence="5 12" id="KW-0862">Zinc</keyword>
<dbReference type="Pfam" id="PF00104">
    <property type="entry name" value="Hormone_recep"/>
    <property type="match status" value="1"/>
</dbReference>
<dbReference type="InterPro" id="IPR001628">
    <property type="entry name" value="Znf_hrmn_rcpt"/>
</dbReference>
<keyword evidence="4 12" id="KW-0863">Zinc-finger</keyword>